<evidence type="ECO:0000313" key="2">
    <source>
        <dbReference type="Proteomes" id="UP000249464"/>
    </source>
</evidence>
<dbReference type="Proteomes" id="UP000249464">
    <property type="component" value="Unassembled WGS sequence"/>
</dbReference>
<organism evidence="1 2">
    <name type="scientific">Microbotryum silenes-dioicae</name>
    <dbReference type="NCBI Taxonomy" id="796604"/>
    <lineage>
        <taxon>Eukaryota</taxon>
        <taxon>Fungi</taxon>
        <taxon>Dikarya</taxon>
        <taxon>Basidiomycota</taxon>
        <taxon>Pucciniomycotina</taxon>
        <taxon>Microbotryomycetes</taxon>
        <taxon>Microbotryales</taxon>
        <taxon>Microbotryaceae</taxon>
        <taxon>Microbotryum</taxon>
    </lineage>
</organism>
<protein>
    <submittedName>
        <fullName evidence="1">BQ5605_C008g05178 protein</fullName>
    </submittedName>
</protein>
<dbReference type="EMBL" id="FQNC01000048">
    <property type="protein sequence ID" value="SGY79626.1"/>
    <property type="molecule type" value="Genomic_DNA"/>
</dbReference>
<accession>A0A2X0PEI0</accession>
<evidence type="ECO:0000313" key="1">
    <source>
        <dbReference type="EMBL" id="SGY79626.1"/>
    </source>
</evidence>
<gene>
    <name evidence="1" type="primary">BQ5605_C008g05178</name>
    <name evidence="1" type="ORF">BQ5605_C008G05178</name>
</gene>
<dbReference type="STRING" id="796604.A0A2X0PEI0"/>
<name>A0A2X0PEI0_9BASI</name>
<keyword evidence="2" id="KW-1185">Reference proteome</keyword>
<sequence>MGIGSVMVQSRGRGRAQTRCPRHFAIDPGSVLSYHKVENNPGQVKGHSAWGECRLEDAFCAGGGWLSNGTLVSIGGNGVQSSNTFSQNSVNAIRIFTPCQVDGSCDVQ</sequence>
<reference evidence="1 2" key="1">
    <citation type="submission" date="2016-11" db="EMBL/GenBank/DDBJ databases">
        <authorList>
            <person name="Jaros S."/>
            <person name="Januszkiewicz K."/>
            <person name="Wedrychowicz H."/>
        </authorList>
    </citation>
    <scope>NUCLEOTIDE SEQUENCE [LARGE SCALE GENOMIC DNA]</scope>
</reference>
<proteinExistence type="predicted"/>
<dbReference type="AlphaFoldDB" id="A0A2X0PEI0"/>